<dbReference type="EMBL" id="KY565521">
    <property type="protein sequence ID" value="ARR74978.1"/>
    <property type="molecule type" value="Genomic_DNA"/>
</dbReference>
<gene>
    <name evidence="1" type="ORF">SAGO17_0059</name>
</gene>
<sequence>MDTSELIKFTRRTRFRNIPRRINELMQSSKSDYSSLNVAMYINPCEGGGDVSFAIRIWEYLFDWFGVSAYVFTTRPSTFIKSNKVPEHMLYCVRDRESREPFDCAVTKFVGIYSLDCKRRMKTLPVFDLFLVCPWVSEELFTYNTLSRVFKESNPFNTYIFSAYNQDVNSDDQNYDFVSGLGGDRLGLTFVDVPKVPFKFVGLGEYILVHVSKTDSIDPLDCVRSFLRTMLKKYKRSITFVLPRLLDDYPYLFKDLSDSMGVGIIVMSSDDTLYYGNTSGSVVYTMRTDILPVGLDDFSSLIINALPDFLMTGNQSVTDLLSLRESFTLYYQLMPWDKVFANQLRKLSDHKHISNKRLSCGNWKMSYDPERWERVREFDFRVLAYSKMSRIMELSLNMKRDKSLRRYVELYLGSRKKETFLRKLMD</sequence>
<accession>A0A1X9VNT9</accession>
<protein>
    <submittedName>
        <fullName evidence="1">Uncharacterized protein</fullName>
    </submittedName>
</protein>
<proteinExistence type="predicted"/>
<organism evidence="1">
    <name type="scientific">Mimivirus AB-566-O17</name>
    <dbReference type="NCBI Taxonomy" id="1988039"/>
    <lineage>
        <taxon>Viruses</taxon>
        <taxon>Varidnaviria</taxon>
        <taxon>Bamfordvirae</taxon>
        <taxon>Nucleocytoviricota</taxon>
        <taxon>Megaviricetes</taxon>
        <taxon>Imitervirales</taxon>
        <taxon>Mimiviridae</taxon>
        <taxon>Megamimivirinae</taxon>
        <taxon>Mimivirus</taxon>
    </lineage>
</organism>
<evidence type="ECO:0000313" key="1">
    <source>
        <dbReference type="EMBL" id="ARR74978.1"/>
    </source>
</evidence>
<reference evidence="1" key="1">
    <citation type="journal article" date="2017" name="ISME J.">
        <title>Genomic exploration of individual giant ocean viruses.</title>
        <authorList>
            <person name="Wilson W.H."/>
            <person name="Gilg I.C."/>
            <person name="Moniruzzaman M."/>
            <person name="Field E.K."/>
            <person name="Koren S."/>
            <person name="LeCleir G.R."/>
            <person name="Martinez Martinez J."/>
            <person name="Poulton N.J."/>
            <person name="Swan B.K."/>
            <person name="Stepanauskas R."/>
            <person name="Wilhelm S.W."/>
        </authorList>
    </citation>
    <scope>NUCLEOTIDE SEQUENCE</scope>
</reference>
<name>A0A1X9VNT9_9VIRU</name>